<evidence type="ECO:0000256" key="1">
    <source>
        <dbReference type="ARBA" id="ARBA00022723"/>
    </source>
</evidence>
<accession>A0A9D2UJ51</accession>
<dbReference type="GO" id="GO:0008270">
    <property type="term" value="F:zinc ion binding"/>
    <property type="evidence" value="ECO:0007669"/>
    <property type="project" value="InterPro"/>
</dbReference>
<proteinExistence type="predicted"/>
<keyword evidence="2 5" id="KW-0862">Zinc</keyword>
<feature type="domain" description="Mannose-6-phosphate isomerase cupin" evidence="8">
    <location>
        <begin position="243"/>
        <end position="310"/>
    </location>
</feature>
<evidence type="ECO:0000313" key="9">
    <source>
        <dbReference type="EMBL" id="HJD53397.1"/>
    </source>
</evidence>
<feature type="binding site" evidence="5">
    <location>
        <position position="118"/>
    </location>
    <ligand>
        <name>Zn(2+)</name>
        <dbReference type="ChEBI" id="CHEBI:29105"/>
    </ligand>
</feature>
<dbReference type="GO" id="GO:0004476">
    <property type="term" value="F:mannose-6-phosphate isomerase activity"/>
    <property type="evidence" value="ECO:0007669"/>
    <property type="project" value="InterPro"/>
</dbReference>
<gene>
    <name evidence="9" type="ORF">IAA93_06710</name>
</gene>
<evidence type="ECO:0000256" key="4">
    <source>
        <dbReference type="ARBA" id="ARBA00030762"/>
    </source>
</evidence>
<evidence type="ECO:0000256" key="3">
    <source>
        <dbReference type="ARBA" id="ARBA00029741"/>
    </source>
</evidence>
<dbReference type="EMBL" id="DWUP01000158">
    <property type="protein sequence ID" value="HJD53397.1"/>
    <property type="molecule type" value="Genomic_DNA"/>
</dbReference>
<feature type="domain" description="Phosphomannose isomerase type I catalytic" evidence="7">
    <location>
        <begin position="5"/>
        <end position="113"/>
    </location>
</feature>
<dbReference type="GO" id="GO:0005975">
    <property type="term" value="P:carbohydrate metabolic process"/>
    <property type="evidence" value="ECO:0007669"/>
    <property type="project" value="InterPro"/>
</dbReference>
<keyword evidence="9" id="KW-0413">Isomerase</keyword>
<evidence type="ECO:0000256" key="2">
    <source>
        <dbReference type="ARBA" id="ARBA00022833"/>
    </source>
</evidence>
<organism evidence="9 10">
    <name type="scientific">Candidatus Avibacteroides avistercoris</name>
    <dbReference type="NCBI Taxonomy" id="2840690"/>
    <lineage>
        <taxon>Bacteria</taxon>
        <taxon>Pseudomonadati</taxon>
        <taxon>Bacteroidota</taxon>
        <taxon>Bacteroidia</taxon>
        <taxon>Bacteroidales</taxon>
        <taxon>Bacteroidaceae</taxon>
        <taxon>Bacteroidaceae incertae sedis</taxon>
        <taxon>Candidatus Avibacteroides</taxon>
    </lineage>
</organism>
<dbReference type="InterPro" id="IPR051804">
    <property type="entry name" value="Carb_Metab_Reg_Kinase/Isom"/>
</dbReference>
<comment type="cofactor">
    <cofactor evidence="5">
        <name>Zn(2+)</name>
        <dbReference type="ChEBI" id="CHEBI:29105"/>
    </cofactor>
    <text evidence="5">Binds 1 zinc ion per subunit.</text>
</comment>
<evidence type="ECO:0000259" key="8">
    <source>
        <dbReference type="Pfam" id="PF21621"/>
    </source>
</evidence>
<dbReference type="Pfam" id="PF20511">
    <property type="entry name" value="PMI_typeI_cat"/>
    <property type="match status" value="1"/>
</dbReference>
<dbReference type="CDD" id="cd07010">
    <property type="entry name" value="cupin_PMI_type_I_N_bac"/>
    <property type="match status" value="1"/>
</dbReference>
<evidence type="ECO:0000259" key="7">
    <source>
        <dbReference type="Pfam" id="PF20511"/>
    </source>
</evidence>
<reference evidence="9" key="2">
    <citation type="submission" date="2021-04" db="EMBL/GenBank/DDBJ databases">
        <authorList>
            <person name="Gilroy R."/>
        </authorList>
    </citation>
    <scope>NUCLEOTIDE SEQUENCE</scope>
    <source>
        <strain evidence="9">MalCec1-1739</strain>
    </source>
</reference>
<dbReference type="PANTHER" id="PTHR42742">
    <property type="entry name" value="TRANSCRIPTIONAL REPRESSOR MPRA"/>
    <property type="match status" value="1"/>
</dbReference>
<dbReference type="Gene3D" id="2.60.120.10">
    <property type="entry name" value="Jelly Rolls"/>
    <property type="match status" value="2"/>
</dbReference>
<feature type="binding site" evidence="5">
    <location>
        <position position="101"/>
    </location>
    <ligand>
        <name>Zn(2+)</name>
        <dbReference type="ChEBI" id="CHEBI:29105"/>
    </ligand>
</feature>
<comment type="caution">
    <text evidence="9">The sequence shown here is derived from an EMBL/GenBank/DDBJ whole genome shotgun (WGS) entry which is preliminary data.</text>
</comment>
<dbReference type="PIRSF" id="PIRSF036894">
    <property type="entry name" value="PMI_Firm_short"/>
    <property type="match status" value="1"/>
</dbReference>
<name>A0A9D2UJ51_9BACT</name>
<feature type="active site" evidence="6">
    <location>
        <position position="196"/>
    </location>
</feature>
<dbReference type="InterPro" id="IPR011051">
    <property type="entry name" value="RmlC_Cupin_sf"/>
</dbReference>
<evidence type="ECO:0000256" key="6">
    <source>
        <dbReference type="PIRSR" id="PIRSR036894-2"/>
    </source>
</evidence>
<dbReference type="InterPro" id="IPR014628">
    <property type="entry name" value="Man6P_isomerase_Firm_short"/>
</dbReference>
<evidence type="ECO:0000256" key="5">
    <source>
        <dbReference type="PIRSR" id="PIRSR036894-1"/>
    </source>
</evidence>
<protein>
    <recommendedName>
        <fullName evidence="3">Phosphohexomutase</fullName>
    </recommendedName>
    <alternativeName>
        <fullName evidence="4">Phosphomannose isomerase</fullName>
    </alternativeName>
</protein>
<dbReference type="Proteomes" id="UP000787625">
    <property type="component" value="Unassembled WGS sequence"/>
</dbReference>
<dbReference type="PANTHER" id="PTHR42742:SF3">
    <property type="entry name" value="FRUCTOKINASE"/>
    <property type="match status" value="1"/>
</dbReference>
<dbReference type="InterPro" id="IPR014710">
    <property type="entry name" value="RmlC-like_jellyroll"/>
</dbReference>
<evidence type="ECO:0000313" key="10">
    <source>
        <dbReference type="Proteomes" id="UP000787625"/>
    </source>
</evidence>
<dbReference type="InterPro" id="IPR046457">
    <property type="entry name" value="PMI_typeI_cat"/>
</dbReference>
<sequence>MYPLKFKPILKQTIWGGDRIIPFKGLHENLQNVGESWELSGVPDHESEVANGEFAGRTLRELINEFREELVGESVYKRFSTTFPLLIKFIDARQDLSIQVHPNDELAKMRHNSLGKTEMWYVMDAAEGAKLRSGFAKKVTPREYKDSVANSTITDLLCEYEIHPGDVFFLPAGRIHSIGAGAFIAEIQETSDITYRIFDFNRKDANGNTRELHTELAKDAIDYEVQDDYRTHYTPVVNEPVELVSCPYFTTSVYDLTDEITCDYAELDSFVVLICMDGKATIFDNDGHEEHIHAGETVLLAASTQEVRIVPDGSVKILETYV</sequence>
<reference evidence="9" key="1">
    <citation type="journal article" date="2021" name="PeerJ">
        <title>Extensive microbial diversity within the chicken gut microbiome revealed by metagenomics and culture.</title>
        <authorList>
            <person name="Gilroy R."/>
            <person name="Ravi A."/>
            <person name="Getino M."/>
            <person name="Pursley I."/>
            <person name="Horton D.L."/>
            <person name="Alikhan N.F."/>
            <person name="Baker D."/>
            <person name="Gharbi K."/>
            <person name="Hall N."/>
            <person name="Watson M."/>
            <person name="Adriaenssens E.M."/>
            <person name="Foster-Nyarko E."/>
            <person name="Jarju S."/>
            <person name="Secka A."/>
            <person name="Antonio M."/>
            <person name="Oren A."/>
            <person name="Chaudhuri R.R."/>
            <person name="La Ragione R."/>
            <person name="Hildebrand F."/>
            <person name="Pallen M.J."/>
        </authorList>
    </citation>
    <scope>NUCLEOTIDE SEQUENCE</scope>
    <source>
        <strain evidence="9">MalCec1-1739</strain>
    </source>
</reference>
<dbReference type="AlphaFoldDB" id="A0A9D2UJ51"/>
<dbReference type="InterPro" id="IPR049071">
    <property type="entry name" value="MPI_cupin_dom"/>
</dbReference>
<keyword evidence="1 5" id="KW-0479">Metal-binding</keyword>
<feature type="binding site" evidence="5">
    <location>
        <position position="176"/>
    </location>
    <ligand>
        <name>Zn(2+)</name>
        <dbReference type="ChEBI" id="CHEBI:29105"/>
    </ligand>
</feature>
<dbReference type="Pfam" id="PF21621">
    <property type="entry name" value="MPI_cupin_dom"/>
    <property type="match status" value="1"/>
</dbReference>
<dbReference type="SUPFAM" id="SSF51182">
    <property type="entry name" value="RmlC-like cupins"/>
    <property type="match status" value="1"/>
</dbReference>